<reference evidence="11 12" key="1">
    <citation type="journal article" date="2019" name="J. Hered.">
        <title>An Improved Genome Assembly for Drosophila navojoa, the Basal Species in the mojavensis Cluster.</title>
        <authorList>
            <person name="Vanderlinde T."/>
            <person name="Dupim E.G."/>
            <person name="Nazario-Yepiz N.O."/>
            <person name="Carvalho A.B."/>
        </authorList>
    </citation>
    <scope>NUCLEOTIDE SEQUENCE [LARGE SCALE GENOMIC DNA]</scope>
    <source>
        <strain evidence="11">Navoj_Jal97</strain>
        <tissue evidence="11">Whole organism</tissue>
    </source>
</reference>
<dbReference type="Gene3D" id="3.40.50.300">
    <property type="entry name" value="P-loop containing nucleotide triphosphate hydrolases"/>
    <property type="match status" value="1"/>
</dbReference>
<dbReference type="OMA" id="NERICVS"/>
<dbReference type="GO" id="GO:0005634">
    <property type="term" value="C:nucleus"/>
    <property type="evidence" value="ECO:0007669"/>
    <property type="project" value="UniProtKB-SubCell"/>
</dbReference>
<comment type="similarity">
    <text evidence="3">Belongs to the SMC family. SMC5 subfamily.</text>
</comment>
<dbReference type="GO" id="GO:0030915">
    <property type="term" value="C:Smc5-Smc6 complex"/>
    <property type="evidence" value="ECO:0007669"/>
    <property type="project" value="TreeGrafter"/>
</dbReference>
<evidence type="ECO:0000256" key="2">
    <source>
        <dbReference type="ARBA" id="ARBA00004286"/>
    </source>
</evidence>
<organism evidence="11 12">
    <name type="scientific">Drosophila navojoa</name>
    <name type="common">Fruit fly</name>
    <dbReference type="NCBI Taxonomy" id="7232"/>
    <lineage>
        <taxon>Eukaryota</taxon>
        <taxon>Metazoa</taxon>
        <taxon>Ecdysozoa</taxon>
        <taxon>Arthropoda</taxon>
        <taxon>Hexapoda</taxon>
        <taxon>Insecta</taxon>
        <taxon>Pterygota</taxon>
        <taxon>Neoptera</taxon>
        <taxon>Endopterygota</taxon>
        <taxon>Diptera</taxon>
        <taxon>Brachycera</taxon>
        <taxon>Muscomorpha</taxon>
        <taxon>Ephydroidea</taxon>
        <taxon>Drosophilidae</taxon>
        <taxon>Drosophila</taxon>
    </lineage>
</organism>
<evidence type="ECO:0000256" key="9">
    <source>
        <dbReference type="ARBA" id="ARBA00023242"/>
    </source>
</evidence>
<evidence type="ECO:0000256" key="7">
    <source>
        <dbReference type="ARBA" id="ARBA00022840"/>
    </source>
</evidence>
<comment type="subcellular location">
    <subcellularLocation>
        <location evidence="2">Chromosome</location>
    </subcellularLocation>
    <subcellularLocation>
        <location evidence="1">Nucleus</location>
    </subcellularLocation>
</comment>
<keyword evidence="5" id="KW-0158">Chromosome</keyword>
<dbReference type="FunFam" id="3.40.50.300:FF:001301">
    <property type="entry name" value="Structural maintenance of chromosomes 5"/>
    <property type="match status" value="1"/>
</dbReference>
<proteinExistence type="inferred from homology"/>
<dbReference type="OrthoDB" id="10254973at2759"/>
<dbReference type="SUPFAM" id="SSF52540">
    <property type="entry name" value="P-loop containing nucleoside triphosphate hydrolases"/>
    <property type="match status" value="1"/>
</dbReference>
<dbReference type="GO" id="GO:0005524">
    <property type="term" value="F:ATP binding"/>
    <property type="evidence" value="ECO:0007669"/>
    <property type="project" value="UniProtKB-KW"/>
</dbReference>
<evidence type="ECO:0000256" key="4">
    <source>
        <dbReference type="ARBA" id="ARBA00018687"/>
    </source>
</evidence>
<evidence type="ECO:0000256" key="10">
    <source>
        <dbReference type="SAM" id="Coils"/>
    </source>
</evidence>
<dbReference type="STRING" id="7232.A0A484AR19"/>
<keyword evidence="12" id="KW-1185">Reference proteome</keyword>
<evidence type="ECO:0000313" key="11">
    <source>
        <dbReference type="EMBL" id="TDG38876.1"/>
    </source>
</evidence>
<evidence type="ECO:0000256" key="6">
    <source>
        <dbReference type="ARBA" id="ARBA00022741"/>
    </source>
</evidence>
<sequence length="205" mass="23451">MKNLNSEAIADYQRRQAEVEELRKTIEAKSTQEKNLDAVMSTLFNQWEPQLIKLIETINNKFSEFMDSLSYVGEVVLSRKDKSDFDSYGIQIMVKYRKDAKLQTLDKYIQSGGERAVAIAIYSLSLQHITQVPFRCVDEINQGMDAKNERHIFNLLSKEATKDGSAQYLFVTPKLLLDLNYNERICVSVVHNSGSIKSDVIFPLS</sequence>
<accession>A0A484AR19</accession>
<keyword evidence="7" id="KW-0067">ATP-binding</keyword>
<dbReference type="PANTHER" id="PTHR45916:SF1">
    <property type="entry name" value="STRUCTURAL MAINTENANCE OF CHROMOSOMES PROTEIN 5"/>
    <property type="match status" value="1"/>
</dbReference>
<gene>
    <name evidence="11" type="ORF">AWZ03_014702</name>
</gene>
<evidence type="ECO:0000256" key="1">
    <source>
        <dbReference type="ARBA" id="ARBA00004123"/>
    </source>
</evidence>
<name>A0A484AR19_DRONA</name>
<keyword evidence="9" id="KW-0539">Nucleus</keyword>
<protein>
    <recommendedName>
        <fullName evidence="4">Structural maintenance of chromosomes protein 5</fullName>
    </recommendedName>
</protein>
<evidence type="ECO:0000313" key="12">
    <source>
        <dbReference type="Proteomes" id="UP000295192"/>
    </source>
</evidence>
<evidence type="ECO:0000256" key="8">
    <source>
        <dbReference type="ARBA" id="ARBA00023054"/>
    </source>
</evidence>
<dbReference type="GO" id="GO:0003697">
    <property type="term" value="F:single-stranded DNA binding"/>
    <property type="evidence" value="ECO:0007669"/>
    <property type="project" value="TreeGrafter"/>
</dbReference>
<dbReference type="AlphaFoldDB" id="A0A484AR19"/>
<feature type="coiled-coil region" evidence="10">
    <location>
        <begin position="5"/>
        <end position="32"/>
    </location>
</feature>
<evidence type="ECO:0000256" key="3">
    <source>
        <dbReference type="ARBA" id="ARBA00010171"/>
    </source>
</evidence>
<dbReference type="EMBL" id="LSRL02001724">
    <property type="protein sequence ID" value="TDG38876.1"/>
    <property type="molecule type" value="Genomic_DNA"/>
</dbReference>
<keyword evidence="8 10" id="KW-0175">Coiled coil</keyword>
<dbReference type="InterPro" id="IPR027417">
    <property type="entry name" value="P-loop_NTPase"/>
</dbReference>
<comment type="caution">
    <text evidence="11">The sequence shown here is derived from an EMBL/GenBank/DDBJ whole genome shotgun (WGS) entry which is preliminary data.</text>
</comment>
<dbReference type="GO" id="GO:0000724">
    <property type="term" value="P:double-strand break repair via homologous recombination"/>
    <property type="evidence" value="ECO:0007669"/>
    <property type="project" value="TreeGrafter"/>
</dbReference>
<keyword evidence="6" id="KW-0547">Nucleotide-binding</keyword>
<dbReference type="PANTHER" id="PTHR45916">
    <property type="entry name" value="STRUCTURAL MAINTENANCE OF CHROMOSOMES PROTEIN 5"/>
    <property type="match status" value="1"/>
</dbReference>
<dbReference type="Proteomes" id="UP000295192">
    <property type="component" value="Unassembled WGS sequence"/>
</dbReference>
<evidence type="ECO:0000256" key="5">
    <source>
        <dbReference type="ARBA" id="ARBA00022454"/>
    </source>
</evidence>